<feature type="compositionally biased region" description="Low complexity" evidence="4">
    <location>
        <begin position="7"/>
        <end position="21"/>
    </location>
</feature>
<dbReference type="EMBL" id="SPLM01000149">
    <property type="protein sequence ID" value="TMW55158.1"/>
    <property type="molecule type" value="Genomic_DNA"/>
</dbReference>
<dbReference type="AlphaFoldDB" id="A0A8K1C2C2"/>
<dbReference type="Gene3D" id="6.10.150.10">
    <property type="match status" value="4"/>
</dbReference>
<protein>
    <recommendedName>
        <fullName evidence="7">RPEL repeat protein</fullName>
    </recommendedName>
</protein>
<sequence>MAKKAKQQAANGGKNGATAAQVSPVKSNPASPVKVASPQKTQQEPEAAPLKDVAEKVDQALKRRKSIEEVQEAGIIKSPEDAEKMVHLTETMEEKMEARPDQGDMEHIINPTGANRRLSGVLAATAKDLEKNITADKIDRHLHSRPDVDELEKKNVLDTHTAPKLQSVQKKLQRKMSSDELAHRLENRPDVTDLKDHGIVKDGVAPSLQATQDKLQRQLNADRVNHQLVKRPSVGELSAQGVLDKTDVLVAPSLTATAKQLERNLVQNHVAHLLETRPEKDELVTHHILEDPSNAVSPVIQGKKNQLEKQLKVDEVARHLRKRPSVSELEEKGIVDEGELSEGYSNVQKKCSLSRRARYTLALKAASRIAADNLISQDEKARLKDLILSDDEKVVAALECYELDQDIEEMLDTLYRVAKLA</sequence>
<reference evidence="5" key="1">
    <citation type="submission" date="2019-03" db="EMBL/GenBank/DDBJ databases">
        <title>Long read genome sequence of the mycoparasitic Pythium oligandrum ATCC 38472 isolated from sugarbeet rhizosphere.</title>
        <authorList>
            <person name="Gaulin E."/>
        </authorList>
    </citation>
    <scope>NUCLEOTIDE SEQUENCE</scope>
    <source>
        <strain evidence="5">ATCC 38472_TT</strain>
    </source>
</reference>
<dbReference type="PANTHER" id="PTHR22793:SF12">
    <property type="entry name" value="MYOCARDIN-RELATED TRANSCRIPTION FACTOR, ISOFORM H"/>
    <property type="match status" value="1"/>
</dbReference>
<dbReference type="InterPro" id="IPR004018">
    <property type="entry name" value="RPEL_repeat"/>
</dbReference>
<evidence type="ECO:0000256" key="1">
    <source>
        <dbReference type="ARBA" id="ARBA00004123"/>
    </source>
</evidence>
<comment type="subcellular location">
    <subcellularLocation>
        <location evidence="1">Nucleus</location>
    </subcellularLocation>
</comment>
<accession>A0A8K1C2C2</accession>
<dbReference type="SMART" id="SM00707">
    <property type="entry name" value="RPEL"/>
    <property type="match status" value="5"/>
</dbReference>
<evidence type="ECO:0000313" key="6">
    <source>
        <dbReference type="Proteomes" id="UP000794436"/>
    </source>
</evidence>
<organism evidence="5 6">
    <name type="scientific">Pythium oligandrum</name>
    <name type="common">Mycoparasitic fungus</name>
    <dbReference type="NCBI Taxonomy" id="41045"/>
    <lineage>
        <taxon>Eukaryota</taxon>
        <taxon>Sar</taxon>
        <taxon>Stramenopiles</taxon>
        <taxon>Oomycota</taxon>
        <taxon>Peronosporomycetes</taxon>
        <taxon>Pythiales</taxon>
        <taxon>Pythiaceae</taxon>
        <taxon>Pythium</taxon>
    </lineage>
</organism>
<keyword evidence="2" id="KW-0677">Repeat</keyword>
<dbReference type="GO" id="GO:0003713">
    <property type="term" value="F:transcription coactivator activity"/>
    <property type="evidence" value="ECO:0007669"/>
    <property type="project" value="TreeGrafter"/>
</dbReference>
<dbReference type="PANTHER" id="PTHR22793">
    <property type="entry name" value="MYOCARDIN-RELATED TRANSCRIPTION FACTOR-RELATED"/>
    <property type="match status" value="1"/>
</dbReference>
<name>A0A8K1C2C2_PYTOL</name>
<evidence type="ECO:0000313" key="5">
    <source>
        <dbReference type="EMBL" id="TMW55158.1"/>
    </source>
</evidence>
<dbReference type="GO" id="GO:0045944">
    <property type="term" value="P:positive regulation of transcription by RNA polymerase II"/>
    <property type="evidence" value="ECO:0007669"/>
    <property type="project" value="TreeGrafter"/>
</dbReference>
<feature type="region of interest" description="Disordered" evidence="4">
    <location>
        <begin position="1"/>
        <end position="52"/>
    </location>
</feature>
<evidence type="ECO:0000256" key="2">
    <source>
        <dbReference type="ARBA" id="ARBA00022737"/>
    </source>
</evidence>
<comment type="caution">
    <text evidence="5">The sequence shown here is derived from an EMBL/GenBank/DDBJ whole genome shotgun (WGS) entry which is preliminary data.</text>
</comment>
<gene>
    <name evidence="5" type="ORF">Poli38472_013920</name>
</gene>
<dbReference type="OrthoDB" id="197676at2759"/>
<proteinExistence type="predicted"/>
<dbReference type="Proteomes" id="UP000794436">
    <property type="component" value="Unassembled WGS sequence"/>
</dbReference>
<dbReference type="InterPro" id="IPR043451">
    <property type="entry name" value="Myocardin-like"/>
</dbReference>
<keyword evidence="3" id="KW-0539">Nucleus</keyword>
<evidence type="ECO:0000256" key="3">
    <source>
        <dbReference type="ARBA" id="ARBA00023242"/>
    </source>
</evidence>
<evidence type="ECO:0008006" key="7">
    <source>
        <dbReference type="Google" id="ProtNLM"/>
    </source>
</evidence>
<evidence type="ECO:0000256" key="4">
    <source>
        <dbReference type="SAM" id="MobiDB-lite"/>
    </source>
</evidence>
<dbReference type="GO" id="GO:0005634">
    <property type="term" value="C:nucleus"/>
    <property type="evidence" value="ECO:0007669"/>
    <property type="project" value="UniProtKB-SubCell"/>
</dbReference>
<keyword evidence="6" id="KW-1185">Reference proteome</keyword>